<evidence type="ECO:0000259" key="7">
    <source>
        <dbReference type="Pfam" id="PF01137"/>
    </source>
</evidence>
<dbReference type="EC" id="6.5.1.4" evidence="5 6"/>
<feature type="domain" description="RNA 3'-terminal phosphate cyclase insert" evidence="8">
    <location>
        <begin position="183"/>
        <end position="275"/>
    </location>
</feature>
<protein>
    <recommendedName>
        <fullName evidence="5 6">RNA 3'-terminal phosphate cyclase</fullName>
        <shortName evidence="5">RNA cyclase</shortName>
        <shortName evidence="5">RNA-3'-phosphate cyclase</shortName>
        <ecNumber evidence="5 6">6.5.1.4</ecNumber>
    </recommendedName>
</protein>
<sequence>MSSPLTLDGRHGGGQILRSALSLAMITGRPFELGAIRAQRPKPGLMRQHLAAVTAAATLCDAVVEGAEPGSSALRFVPGALRSGDFRFAIGSAGSTTLVLQTLLPAMLAAPAGRFCIEVSGGTHNPLAPSADFLQHCFLPLLRRMGAAVTLELLRHGFHPAGGGQVRLQVEAGHGLQGLVLEERGALLQTRARALVANLPSAIGKRELQVLGEAVEGLQDHCKVIALSDCDGPGNLVELHVTHAHVDELFCGHGAKSRPAEQVALDALGPMQRYLQSNAAVGEHLADQLMLPLALAGAGRFTTTQLSPHMASNAEVIEAFLPVRFGFSPAPQALRVEVMAAPG</sequence>
<accession>A0ABU2EUP1</accession>
<dbReference type="PIRSF" id="PIRSF005378">
    <property type="entry name" value="RNA3'_term_phos_cycl_euk"/>
    <property type="match status" value="1"/>
</dbReference>
<name>A0ABU2EUP1_9BURK</name>
<dbReference type="PROSITE" id="PS01287">
    <property type="entry name" value="RTC"/>
    <property type="match status" value="1"/>
</dbReference>
<evidence type="ECO:0000256" key="5">
    <source>
        <dbReference type="HAMAP-Rule" id="MF_00200"/>
    </source>
</evidence>
<feature type="domain" description="RNA 3'-terminal phosphate cyclase" evidence="7">
    <location>
        <begin position="11"/>
        <end position="325"/>
    </location>
</feature>
<keyword evidence="2 5" id="KW-0436">Ligase</keyword>
<dbReference type="RefSeq" id="WP_121037345.1">
    <property type="nucleotide sequence ID" value="NZ_JAVLSJ010000024.1"/>
</dbReference>
<feature type="binding site" evidence="5">
    <location>
        <begin position="284"/>
        <end position="288"/>
    </location>
    <ligand>
        <name>ATP</name>
        <dbReference type="ChEBI" id="CHEBI:30616"/>
    </ligand>
</feature>
<dbReference type="InterPro" id="IPR036553">
    <property type="entry name" value="RPTC_insert"/>
</dbReference>
<evidence type="ECO:0000256" key="4">
    <source>
        <dbReference type="ARBA" id="ARBA00024481"/>
    </source>
</evidence>
<dbReference type="Gene3D" id="3.30.360.20">
    <property type="entry name" value="RNA 3'-terminal phosphate cyclase, insert domain"/>
    <property type="match status" value="1"/>
</dbReference>
<feature type="binding site" evidence="5">
    <location>
        <position position="101"/>
    </location>
    <ligand>
        <name>ATP</name>
        <dbReference type="ChEBI" id="CHEBI:30616"/>
    </ligand>
</feature>
<keyword evidence="5" id="KW-0963">Cytoplasm</keyword>
<dbReference type="HAMAP" id="MF_00200">
    <property type="entry name" value="RTC"/>
    <property type="match status" value="1"/>
</dbReference>
<dbReference type="Pfam" id="PF05189">
    <property type="entry name" value="RTC_insert"/>
    <property type="match status" value="1"/>
</dbReference>
<dbReference type="NCBIfam" id="TIGR03399">
    <property type="entry name" value="RNA_3prim_cycl"/>
    <property type="match status" value="1"/>
</dbReference>
<dbReference type="EMBL" id="JAVLSJ010000024">
    <property type="protein sequence ID" value="MDR9851871.1"/>
    <property type="molecule type" value="Genomic_DNA"/>
</dbReference>
<dbReference type="InterPro" id="IPR017770">
    <property type="entry name" value="RNA3'_term_phos_cyc_type_1"/>
</dbReference>
<feature type="active site" description="Tele-AMP-histidine intermediate" evidence="5">
    <location>
        <position position="309"/>
    </location>
</feature>
<evidence type="ECO:0000256" key="1">
    <source>
        <dbReference type="ARBA" id="ARBA00009206"/>
    </source>
</evidence>
<keyword evidence="5" id="KW-0067">ATP-binding</keyword>
<dbReference type="GO" id="GO:0003963">
    <property type="term" value="F:RNA-3'-phosphate cyclase activity"/>
    <property type="evidence" value="ECO:0007669"/>
    <property type="project" value="UniProtKB-EC"/>
</dbReference>
<comment type="catalytic activity">
    <reaction evidence="4 5">
        <text>a 3'-end 3'-phospho-ribonucleotide-RNA + ATP = a 3'-end 2',3'-cyclophospho-ribonucleotide-RNA + AMP + diphosphate</text>
        <dbReference type="Rhea" id="RHEA:23976"/>
        <dbReference type="Rhea" id="RHEA-COMP:10463"/>
        <dbReference type="Rhea" id="RHEA-COMP:10464"/>
        <dbReference type="ChEBI" id="CHEBI:30616"/>
        <dbReference type="ChEBI" id="CHEBI:33019"/>
        <dbReference type="ChEBI" id="CHEBI:83062"/>
        <dbReference type="ChEBI" id="CHEBI:83064"/>
        <dbReference type="ChEBI" id="CHEBI:456215"/>
        <dbReference type="EC" id="6.5.1.4"/>
    </reaction>
</comment>
<comment type="similarity">
    <text evidence="1 5">Belongs to the RNA 3'-terminal cyclase family. Type 1 subfamily.</text>
</comment>
<evidence type="ECO:0000313" key="10">
    <source>
        <dbReference type="Proteomes" id="UP001246576"/>
    </source>
</evidence>
<comment type="subcellular location">
    <subcellularLocation>
        <location evidence="5">Cytoplasm</location>
    </subcellularLocation>
</comment>
<dbReference type="InterPro" id="IPR020719">
    <property type="entry name" value="RNA3'_term_phos_cycl-like_CS"/>
</dbReference>
<evidence type="ECO:0000256" key="3">
    <source>
        <dbReference type="ARBA" id="ARBA00022741"/>
    </source>
</evidence>
<keyword evidence="10" id="KW-1185">Reference proteome</keyword>
<evidence type="ECO:0000259" key="8">
    <source>
        <dbReference type="Pfam" id="PF05189"/>
    </source>
</evidence>
<reference evidence="9" key="1">
    <citation type="submission" date="2023-09" db="EMBL/GenBank/DDBJ databases">
        <title>Description of first Herbaspirillum huttiense subsp. nephrolepsisexaltata and Herbaspirillum huttiense subsp. lycopersicon.</title>
        <authorList>
            <person name="Poudel M."/>
            <person name="Sharma A."/>
            <person name="Goss E."/>
            <person name="Tapia J.H."/>
            <person name="Harmon C.M."/>
            <person name="Jones J.B."/>
        </authorList>
    </citation>
    <scope>NUCLEOTIDE SEQUENCE</scope>
    <source>
        <strain evidence="9">SE1</strain>
    </source>
</reference>
<dbReference type="Gene3D" id="3.65.10.20">
    <property type="entry name" value="RNA 3'-terminal phosphate cyclase domain"/>
    <property type="match status" value="1"/>
</dbReference>
<dbReference type="Proteomes" id="UP001246576">
    <property type="component" value="Unassembled WGS sequence"/>
</dbReference>
<dbReference type="InterPro" id="IPR013792">
    <property type="entry name" value="RNA3'P_cycl/enolpyr_Trfase_a/b"/>
</dbReference>
<evidence type="ECO:0000256" key="6">
    <source>
        <dbReference type="NCBIfam" id="TIGR03399"/>
    </source>
</evidence>
<dbReference type="Pfam" id="PF01137">
    <property type="entry name" value="RTC"/>
    <property type="match status" value="1"/>
</dbReference>
<proteinExistence type="inferred from homology"/>
<organism evidence="9 10">
    <name type="scientific">Herbaspirillum huttiense subsp. lycopersici</name>
    <dbReference type="NCBI Taxonomy" id="3074428"/>
    <lineage>
        <taxon>Bacteria</taxon>
        <taxon>Pseudomonadati</taxon>
        <taxon>Pseudomonadota</taxon>
        <taxon>Betaproteobacteria</taxon>
        <taxon>Burkholderiales</taxon>
        <taxon>Oxalobacteraceae</taxon>
        <taxon>Herbaspirillum</taxon>
    </lineage>
</organism>
<dbReference type="NCBIfam" id="NF003246">
    <property type="entry name" value="PRK04204.1-2"/>
    <property type="match status" value="1"/>
</dbReference>
<keyword evidence="3 5" id="KW-0547">Nucleotide-binding</keyword>
<comment type="function">
    <text evidence="5">Catalyzes the conversion of 3'-phosphate to a 2',3'-cyclic phosphodiester at the end of RNA. The mechanism of action of the enzyme occurs in 3 steps: (A) adenylation of the enzyme by ATP; (B) transfer of adenylate to an RNA-N3'P to produce RNA-N3'PP5'A; (C) and attack of the adjacent 2'-hydroxyl on the 3'-phosphorus in the diester linkage to produce the cyclic end product. The biological role of this enzyme is unknown but it is likely to function in some aspects of cellular RNA processing.</text>
</comment>
<gene>
    <name evidence="5 9" type="primary">rtcA</name>
    <name evidence="9" type="ORF">RI048_26845</name>
</gene>
<dbReference type="SUPFAM" id="SSF55205">
    <property type="entry name" value="EPT/RTPC-like"/>
    <property type="match status" value="2"/>
</dbReference>
<evidence type="ECO:0000256" key="2">
    <source>
        <dbReference type="ARBA" id="ARBA00022598"/>
    </source>
</evidence>
<dbReference type="InterPro" id="IPR037136">
    <property type="entry name" value="RNA3'_phos_cyclase_dom_sf"/>
</dbReference>
<comment type="caution">
    <text evidence="9">The sequence shown here is derived from an EMBL/GenBank/DDBJ whole genome shotgun (WGS) entry which is preliminary data.</text>
</comment>
<dbReference type="InterPro" id="IPR000228">
    <property type="entry name" value="RNA3'_term_phos_cyc"/>
</dbReference>
<evidence type="ECO:0000313" key="9">
    <source>
        <dbReference type="EMBL" id="MDR9851871.1"/>
    </source>
</evidence>
<dbReference type="PANTHER" id="PTHR11096:SF0">
    <property type="entry name" value="RNA 3'-TERMINAL PHOSPHATE CYCLASE"/>
    <property type="match status" value="1"/>
</dbReference>
<dbReference type="SUPFAM" id="SSF52913">
    <property type="entry name" value="RNA 3'-terminal phosphate cyclase, RPTC, insert domain"/>
    <property type="match status" value="1"/>
</dbReference>
<dbReference type="InterPro" id="IPR013791">
    <property type="entry name" value="RNA3'-term_phos_cycl_insert"/>
</dbReference>
<dbReference type="PANTHER" id="PTHR11096">
    <property type="entry name" value="RNA 3' TERMINAL PHOSPHATE CYCLASE"/>
    <property type="match status" value="1"/>
</dbReference>
<dbReference type="InterPro" id="IPR023797">
    <property type="entry name" value="RNA3'_phos_cyclase_dom"/>
</dbReference>